<keyword evidence="7 13" id="KW-0658">Purine biosynthesis</keyword>
<comment type="catalytic activity">
    <reaction evidence="13">
        <text>5-phospho-beta-D-ribosylamine + glycine + ATP = N(1)-(5-phospho-beta-D-ribosyl)glycinamide + ADP + phosphate + H(+)</text>
        <dbReference type="Rhea" id="RHEA:17453"/>
        <dbReference type="ChEBI" id="CHEBI:15378"/>
        <dbReference type="ChEBI" id="CHEBI:30616"/>
        <dbReference type="ChEBI" id="CHEBI:43474"/>
        <dbReference type="ChEBI" id="CHEBI:57305"/>
        <dbReference type="ChEBI" id="CHEBI:58681"/>
        <dbReference type="ChEBI" id="CHEBI:143788"/>
        <dbReference type="ChEBI" id="CHEBI:456216"/>
        <dbReference type="EC" id="6.3.4.13"/>
    </reaction>
</comment>
<dbReference type="EC" id="6.3.4.13" evidence="4 13"/>
<dbReference type="Gene3D" id="3.90.600.10">
    <property type="entry name" value="Phosphoribosylglycinamide synthetase, C-terminal domain"/>
    <property type="match status" value="1"/>
</dbReference>
<evidence type="ECO:0000256" key="4">
    <source>
        <dbReference type="ARBA" id="ARBA00013255"/>
    </source>
</evidence>
<dbReference type="InterPro" id="IPR020560">
    <property type="entry name" value="PRibGlycinamide_synth_C-dom"/>
</dbReference>
<dbReference type="InterPro" id="IPR011054">
    <property type="entry name" value="Rudment_hybrid_motif"/>
</dbReference>
<dbReference type="SMART" id="SM01209">
    <property type="entry name" value="GARS_A"/>
    <property type="match status" value="1"/>
</dbReference>
<organism evidence="16 17">
    <name type="scientific">Agrilactobacillus yilanensis</name>
    <dbReference type="NCBI Taxonomy" id="2485997"/>
    <lineage>
        <taxon>Bacteria</taxon>
        <taxon>Bacillati</taxon>
        <taxon>Bacillota</taxon>
        <taxon>Bacilli</taxon>
        <taxon>Lactobacillales</taxon>
        <taxon>Lactobacillaceae</taxon>
        <taxon>Agrilactobacillus</taxon>
    </lineage>
</organism>
<dbReference type="Gene3D" id="3.40.50.20">
    <property type="match status" value="1"/>
</dbReference>
<evidence type="ECO:0000259" key="15">
    <source>
        <dbReference type="PROSITE" id="PS50975"/>
    </source>
</evidence>
<dbReference type="PANTHER" id="PTHR43472:SF1">
    <property type="entry name" value="PHOSPHORIBOSYLAMINE--GLYCINE LIGASE, CHLOROPLASTIC"/>
    <property type="match status" value="1"/>
</dbReference>
<dbReference type="RefSeq" id="WP_125715177.1">
    <property type="nucleotide sequence ID" value="NZ_JBHTOP010000022.1"/>
</dbReference>
<dbReference type="Pfam" id="PF02844">
    <property type="entry name" value="GARS_N"/>
    <property type="match status" value="1"/>
</dbReference>
<feature type="domain" description="ATP-grasp" evidence="15">
    <location>
        <begin position="109"/>
        <end position="311"/>
    </location>
</feature>
<dbReference type="PROSITE" id="PS00184">
    <property type="entry name" value="GARS"/>
    <property type="match status" value="1"/>
</dbReference>
<evidence type="ECO:0000256" key="8">
    <source>
        <dbReference type="ARBA" id="ARBA00022840"/>
    </source>
</evidence>
<dbReference type="InterPro" id="IPR013815">
    <property type="entry name" value="ATP_grasp_subdomain_1"/>
</dbReference>
<keyword evidence="9" id="KW-0464">Manganese</keyword>
<evidence type="ECO:0000256" key="2">
    <source>
        <dbReference type="ARBA" id="ARBA00001946"/>
    </source>
</evidence>
<keyword evidence="6 14" id="KW-0547">Nucleotide-binding</keyword>
<dbReference type="GO" id="GO:0004637">
    <property type="term" value="F:phosphoribosylamine-glycine ligase activity"/>
    <property type="evidence" value="ECO:0007669"/>
    <property type="project" value="UniProtKB-EC"/>
</dbReference>
<sequence length="416" mass="45251">MAQVLVIGSGGREHAICKKFQKSPQVTTVYCAPGNPGMALDGITQVPISEMAFDALIEFAQEQAIDLTFVGPEVPLSKGIVDAFQAAGLVIFGPKKASAQLESSKSFAKDFMQRHDIPTASSETFHDSVQALSFVVQQPTPIVIKVDGLAAGKGVAIAKTRTEAQNIIQALYDRNPQQTVVIEDYLVGQEFSYMCFVNQDKIVPLPLSQDHKRLLDQDLGPNTGGMGAYSPLPQMPKDLAEQAYREIMQPTVAGLLEDGLNCSGVIYVGLVLTSAGLRVIEYNMRLGDPETQILLPRLKSDFYTLIQTLLANRQPEVTWQTAAYTLGVVVAAEGYPKQPQKGILIPDLTNDQGIQITYAGVTEKDHQLVSSGGRVLMLATTQETIADCQKVLYDFIDQRIAAPLIYRHDIGAKALK</sequence>
<protein>
    <recommendedName>
        <fullName evidence="4 13">Phosphoribosylamine--glycine ligase</fullName>
        <ecNumber evidence="4 13">6.3.4.13</ecNumber>
    </recommendedName>
    <alternativeName>
        <fullName evidence="13">GARS</fullName>
    </alternativeName>
    <alternativeName>
        <fullName evidence="11 13">Glycinamide ribonucleotide synthetase</fullName>
    </alternativeName>
    <alternativeName>
        <fullName evidence="12 13">Phosphoribosylglycinamide synthetase</fullName>
    </alternativeName>
</protein>
<evidence type="ECO:0000256" key="9">
    <source>
        <dbReference type="ARBA" id="ARBA00023211"/>
    </source>
</evidence>
<evidence type="ECO:0000256" key="1">
    <source>
        <dbReference type="ARBA" id="ARBA00001936"/>
    </source>
</evidence>
<evidence type="ECO:0000256" key="12">
    <source>
        <dbReference type="ARBA" id="ARBA00042864"/>
    </source>
</evidence>
<dbReference type="NCBIfam" id="TIGR00877">
    <property type="entry name" value="purD"/>
    <property type="match status" value="1"/>
</dbReference>
<evidence type="ECO:0000313" key="16">
    <source>
        <dbReference type="EMBL" id="MFD1672015.1"/>
    </source>
</evidence>
<dbReference type="PANTHER" id="PTHR43472">
    <property type="entry name" value="PHOSPHORIBOSYLAMINE--GLYCINE LIGASE"/>
    <property type="match status" value="1"/>
</dbReference>
<dbReference type="Pfam" id="PF02843">
    <property type="entry name" value="GARS_C"/>
    <property type="match status" value="1"/>
</dbReference>
<evidence type="ECO:0000256" key="3">
    <source>
        <dbReference type="ARBA" id="ARBA00005174"/>
    </source>
</evidence>
<comment type="cofactor">
    <cofactor evidence="1">
        <name>Mn(2+)</name>
        <dbReference type="ChEBI" id="CHEBI:29035"/>
    </cofactor>
</comment>
<comment type="caution">
    <text evidence="16">The sequence shown here is derived from an EMBL/GenBank/DDBJ whole genome shotgun (WGS) entry which is preliminary data.</text>
</comment>
<evidence type="ECO:0000256" key="10">
    <source>
        <dbReference type="ARBA" id="ARBA00038345"/>
    </source>
</evidence>
<dbReference type="PROSITE" id="PS50975">
    <property type="entry name" value="ATP_GRASP"/>
    <property type="match status" value="1"/>
</dbReference>
<dbReference type="InterPro" id="IPR000115">
    <property type="entry name" value="PRibGlycinamide_synth"/>
</dbReference>
<evidence type="ECO:0000256" key="13">
    <source>
        <dbReference type="HAMAP-Rule" id="MF_00138"/>
    </source>
</evidence>
<dbReference type="Gene3D" id="3.30.1490.20">
    <property type="entry name" value="ATP-grasp fold, A domain"/>
    <property type="match status" value="1"/>
</dbReference>
<dbReference type="InterPro" id="IPR020561">
    <property type="entry name" value="PRibGlycinamid_synth_ATP-grasp"/>
</dbReference>
<dbReference type="Proteomes" id="UP001597267">
    <property type="component" value="Unassembled WGS sequence"/>
</dbReference>
<gene>
    <name evidence="13 16" type="primary">purD</name>
    <name evidence="16" type="ORF">ACFQ5M_07905</name>
</gene>
<comment type="pathway">
    <text evidence="3 13">Purine metabolism; IMP biosynthesis via de novo pathway; N(1)-(5-phospho-D-ribosyl)glycinamide from 5-phospho-alpha-D-ribose 1-diphosphate: step 2/2.</text>
</comment>
<comment type="similarity">
    <text evidence="10 13">Belongs to the GARS family.</text>
</comment>
<dbReference type="SMART" id="SM01210">
    <property type="entry name" value="GARS_C"/>
    <property type="match status" value="1"/>
</dbReference>
<keyword evidence="17" id="KW-1185">Reference proteome</keyword>
<dbReference type="HAMAP" id="MF_00138">
    <property type="entry name" value="GARS"/>
    <property type="match status" value="1"/>
</dbReference>
<keyword evidence="5 13" id="KW-0436">Ligase</keyword>
<dbReference type="EMBL" id="JBHTOP010000022">
    <property type="protein sequence ID" value="MFD1672015.1"/>
    <property type="molecule type" value="Genomic_DNA"/>
</dbReference>
<evidence type="ECO:0000256" key="11">
    <source>
        <dbReference type="ARBA" id="ARBA00042242"/>
    </source>
</evidence>
<evidence type="ECO:0000256" key="7">
    <source>
        <dbReference type="ARBA" id="ARBA00022755"/>
    </source>
</evidence>
<dbReference type="InterPro" id="IPR016185">
    <property type="entry name" value="PreATP-grasp_dom_sf"/>
</dbReference>
<dbReference type="SUPFAM" id="SSF56059">
    <property type="entry name" value="Glutathione synthetase ATP-binding domain-like"/>
    <property type="match status" value="1"/>
</dbReference>
<name>A0ABW4J7U8_9LACO</name>
<dbReference type="InterPro" id="IPR037123">
    <property type="entry name" value="PRibGlycinamide_synth_C_sf"/>
</dbReference>
<dbReference type="SUPFAM" id="SSF51246">
    <property type="entry name" value="Rudiment single hybrid motif"/>
    <property type="match status" value="1"/>
</dbReference>
<reference evidence="17" key="1">
    <citation type="journal article" date="2019" name="Int. J. Syst. Evol. Microbiol.">
        <title>The Global Catalogue of Microorganisms (GCM) 10K type strain sequencing project: providing services to taxonomists for standard genome sequencing and annotation.</title>
        <authorList>
            <consortium name="The Broad Institute Genomics Platform"/>
            <consortium name="The Broad Institute Genome Sequencing Center for Infectious Disease"/>
            <person name="Wu L."/>
            <person name="Ma J."/>
        </authorList>
    </citation>
    <scope>NUCLEOTIDE SEQUENCE [LARGE SCALE GENOMIC DNA]</scope>
    <source>
        <strain evidence="17">CCM 8896</strain>
    </source>
</reference>
<dbReference type="Gene3D" id="3.30.470.20">
    <property type="entry name" value="ATP-grasp fold, B domain"/>
    <property type="match status" value="1"/>
</dbReference>
<accession>A0ABW4J7U8</accession>
<dbReference type="Pfam" id="PF01071">
    <property type="entry name" value="GARS_A"/>
    <property type="match status" value="1"/>
</dbReference>
<dbReference type="InterPro" id="IPR020559">
    <property type="entry name" value="PRibGlycinamide_synth_CS"/>
</dbReference>
<dbReference type="InterPro" id="IPR011761">
    <property type="entry name" value="ATP-grasp"/>
</dbReference>
<keyword evidence="8 14" id="KW-0067">ATP-binding</keyword>
<dbReference type="SUPFAM" id="SSF52440">
    <property type="entry name" value="PreATP-grasp domain"/>
    <property type="match status" value="1"/>
</dbReference>
<evidence type="ECO:0000256" key="5">
    <source>
        <dbReference type="ARBA" id="ARBA00022598"/>
    </source>
</evidence>
<evidence type="ECO:0000313" key="17">
    <source>
        <dbReference type="Proteomes" id="UP001597267"/>
    </source>
</evidence>
<comment type="cofactor">
    <cofactor evidence="2">
        <name>Mg(2+)</name>
        <dbReference type="ChEBI" id="CHEBI:18420"/>
    </cofactor>
</comment>
<evidence type="ECO:0000256" key="6">
    <source>
        <dbReference type="ARBA" id="ARBA00022741"/>
    </source>
</evidence>
<evidence type="ECO:0000256" key="14">
    <source>
        <dbReference type="PROSITE-ProRule" id="PRU00409"/>
    </source>
</evidence>
<proteinExistence type="inferred from homology"/>
<dbReference type="InterPro" id="IPR020562">
    <property type="entry name" value="PRibGlycinamide_synth_N"/>
</dbReference>